<keyword evidence="6" id="KW-0271">Exosome</keyword>
<protein>
    <recommendedName>
        <fullName evidence="9">Exoribonuclease phosphorolytic domain-containing protein</fullName>
    </recommendedName>
</protein>
<dbReference type="Gene3D" id="3.30.230.70">
    <property type="entry name" value="GHMP Kinase, N-terminal domain"/>
    <property type="match status" value="1"/>
</dbReference>
<evidence type="ECO:0000256" key="8">
    <source>
        <dbReference type="ARBA" id="ARBA00023242"/>
    </source>
</evidence>
<dbReference type="GO" id="GO:0000178">
    <property type="term" value="C:exosome (RNase complex)"/>
    <property type="evidence" value="ECO:0007669"/>
    <property type="project" value="UniProtKB-KW"/>
</dbReference>
<dbReference type="SUPFAM" id="SSF55666">
    <property type="entry name" value="Ribonuclease PH domain 2-like"/>
    <property type="match status" value="1"/>
</dbReference>
<dbReference type="FunFam" id="3.30.230.70:FF:000015">
    <property type="entry name" value="Exosome complex component RRP41-like"/>
    <property type="match status" value="1"/>
</dbReference>
<comment type="subcellular location">
    <subcellularLocation>
        <location evidence="2">Cytoplasm</location>
    </subcellularLocation>
    <subcellularLocation>
        <location evidence="1">Nucleus</location>
    </subcellularLocation>
</comment>
<evidence type="ECO:0000313" key="10">
    <source>
        <dbReference type="EMBL" id="KAL3287202.1"/>
    </source>
</evidence>
<evidence type="ECO:0000256" key="1">
    <source>
        <dbReference type="ARBA" id="ARBA00004123"/>
    </source>
</evidence>
<accession>A0ABD2P927</accession>
<dbReference type="GO" id="GO:0005634">
    <property type="term" value="C:nucleus"/>
    <property type="evidence" value="ECO:0007669"/>
    <property type="project" value="UniProtKB-SubCell"/>
</dbReference>
<dbReference type="Proteomes" id="UP001516400">
    <property type="component" value="Unassembled WGS sequence"/>
</dbReference>
<evidence type="ECO:0000256" key="2">
    <source>
        <dbReference type="ARBA" id="ARBA00004496"/>
    </source>
</evidence>
<dbReference type="InterPro" id="IPR027408">
    <property type="entry name" value="PNPase/RNase_PH_dom_sf"/>
</dbReference>
<evidence type="ECO:0000259" key="9">
    <source>
        <dbReference type="Pfam" id="PF01138"/>
    </source>
</evidence>
<keyword evidence="11" id="KW-1185">Reference proteome</keyword>
<dbReference type="EMBL" id="JABFTP020000185">
    <property type="protein sequence ID" value="KAL3287202.1"/>
    <property type="molecule type" value="Genomic_DNA"/>
</dbReference>
<evidence type="ECO:0000313" key="11">
    <source>
        <dbReference type="Proteomes" id="UP001516400"/>
    </source>
</evidence>
<keyword evidence="7" id="KW-0694">RNA-binding</keyword>
<dbReference type="GO" id="GO:0005737">
    <property type="term" value="C:cytoplasm"/>
    <property type="evidence" value="ECO:0007669"/>
    <property type="project" value="UniProtKB-SubCell"/>
</dbReference>
<feature type="domain" description="Exoribonuclease phosphorolytic" evidence="9">
    <location>
        <begin position="50"/>
        <end position="178"/>
    </location>
</feature>
<dbReference type="InterPro" id="IPR020568">
    <property type="entry name" value="Ribosomal_Su5_D2-typ_SF"/>
</dbReference>
<evidence type="ECO:0000256" key="3">
    <source>
        <dbReference type="ARBA" id="ARBA00006678"/>
    </source>
</evidence>
<dbReference type="SUPFAM" id="SSF54211">
    <property type="entry name" value="Ribosomal protein S5 domain 2-like"/>
    <property type="match status" value="1"/>
</dbReference>
<dbReference type="GO" id="GO:0003723">
    <property type="term" value="F:RNA binding"/>
    <property type="evidence" value="ECO:0007669"/>
    <property type="project" value="UniProtKB-KW"/>
</dbReference>
<keyword evidence="4" id="KW-0963">Cytoplasm</keyword>
<organism evidence="10 11">
    <name type="scientific">Cryptolaemus montrouzieri</name>
    <dbReference type="NCBI Taxonomy" id="559131"/>
    <lineage>
        <taxon>Eukaryota</taxon>
        <taxon>Metazoa</taxon>
        <taxon>Ecdysozoa</taxon>
        <taxon>Arthropoda</taxon>
        <taxon>Hexapoda</taxon>
        <taxon>Insecta</taxon>
        <taxon>Pterygota</taxon>
        <taxon>Neoptera</taxon>
        <taxon>Endopterygota</taxon>
        <taxon>Coleoptera</taxon>
        <taxon>Polyphaga</taxon>
        <taxon>Cucujiformia</taxon>
        <taxon>Coccinelloidea</taxon>
        <taxon>Coccinellidae</taxon>
        <taxon>Scymninae</taxon>
        <taxon>Scymnini</taxon>
        <taxon>Cryptolaemus</taxon>
    </lineage>
</organism>
<gene>
    <name evidence="10" type="ORF">HHI36_001679</name>
</gene>
<name>A0ABD2P927_9CUCU</name>
<keyword evidence="8" id="KW-0539">Nucleus</keyword>
<comment type="caution">
    <text evidence="10">The sequence shown here is derived from an EMBL/GenBank/DDBJ whole genome shotgun (WGS) entry which is preliminary data.</text>
</comment>
<dbReference type="GO" id="GO:0006364">
    <property type="term" value="P:rRNA processing"/>
    <property type="evidence" value="ECO:0007669"/>
    <property type="project" value="UniProtKB-KW"/>
</dbReference>
<dbReference type="PANTHER" id="PTHR11953">
    <property type="entry name" value="EXOSOME COMPLEX COMPONENT"/>
    <property type="match status" value="1"/>
</dbReference>
<dbReference type="CDD" id="cd11371">
    <property type="entry name" value="RNase_PH_MTR3"/>
    <property type="match status" value="1"/>
</dbReference>
<sequence>MPIDHKRINPPEDAVPYKLFTKLNTKSSQEQYQQILDKNQIRKDGRHASEHRKIYMKTGVIAHAKGSAYIEQGQTKIVASVFDPREIPNRLDYCLKGEVYCDFKFAPFSCPKRRLHQQDSQEKEYSSIMKKALEAAICRHEFPNFQVDVYVLVLHNAGSALSAAITAAGAALASAGIPMFDIITSSTLAIQGKDVLLDPDFEEETLSEIAIEKEHGIIVISVLATHDQISHFHQVGNLPLNVVSDSIDILHKSCKEIVPLVQKCVIRSVLAGISET</sequence>
<dbReference type="InterPro" id="IPR001247">
    <property type="entry name" value="ExoRNase_PH_dom1"/>
</dbReference>
<evidence type="ECO:0000256" key="5">
    <source>
        <dbReference type="ARBA" id="ARBA00022552"/>
    </source>
</evidence>
<dbReference type="InterPro" id="IPR050080">
    <property type="entry name" value="RNase_PH"/>
</dbReference>
<reference evidence="10 11" key="1">
    <citation type="journal article" date="2021" name="BMC Biol.">
        <title>Horizontally acquired antibacterial genes associated with adaptive radiation of ladybird beetles.</title>
        <authorList>
            <person name="Li H.S."/>
            <person name="Tang X.F."/>
            <person name="Huang Y.H."/>
            <person name="Xu Z.Y."/>
            <person name="Chen M.L."/>
            <person name="Du X.Y."/>
            <person name="Qiu B.Y."/>
            <person name="Chen P.T."/>
            <person name="Zhang W."/>
            <person name="Slipinski A."/>
            <person name="Escalona H.E."/>
            <person name="Waterhouse R.M."/>
            <person name="Zwick A."/>
            <person name="Pang H."/>
        </authorList>
    </citation>
    <scope>NUCLEOTIDE SEQUENCE [LARGE SCALE GENOMIC DNA]</scope>
    <source>
        <strain evidence="10">SYSU2018</strain>
    </source>
</reference>
<dbReference type="InterPro" id="IPR036345">
    <property type="entry name" value="ExoRNase_PH_dom2_sf"/>
</dbReference>
<comment type="similarity">
    <text evidence="3">Belongs to the RNase PH family.</text>
</comment>
<evidence type="ECO:0000256" key="7">
    <source>
        <dbReference type="ARBA" id="ARBA00022884"/>
    </source>
</evidence>
<dbReference type="PANTHER" id="PTHR11953:SF2">
    <property type="entry name" value="EXOSOME COMPLEX COMPONENT MTR3"/>
    <property type="match status" value="1"/>
</dbReference>
<keyword evidence="5" id="KW-0698">rRNA processing</keyword>
<dbReference type="Pfam" id="PF01138">
    <property type="entry name" value="RNase_PH"/>
    <property type="match status" value="1"/>
</dbReference>
<evidence type="ECO:0000256" key="6">
    <source>
        <dbReference type="ARBA" id="ARBA00022835"/>
    </source>
</evidence>
<dbReference type="AlphaFoldDB" id="A0ABD2P927"/>
<evidence type="ECO:0000256" key="4">
    <source>
        <dbReference type="ARBA" id="ARBA00022490"/>
    </source>
</evidence>
<proteinExistence type="inferred from homology"/>